<feature type="region of interest" description="Disordered" evidence="1">
    <location>
        <begin position="1"/>
        <end position="63"/>
    </location>
</feature>
<feature type="transmembrane region" description="Helical" evidence="2">
    <location>
        <begin position="109"/>
        <end position="125"/>
    </location>
</feature>
<keyword evidence="4" id="KW-1185">Reference proteome</keyword>
<reference evidence="3 4" key="1">
    <citation type="submission" date="2020-03" db="EMBL/GenBank/DDBJ databases">
        <title>Metagenomic, metatranscriptomic, and metabolomic analyses revealed the key microbes and metabolic features during the fermentation of ganjang, Korean traditional soy sauce.</title>
        <authorList>
            <person name="Chun B.H."/>
            <person name="Jeon C.O."/>
        </authorList>
    </citation>
    <scope>NUCLEOTIDE SEQUENCE [LARGE SCALE GENOMIC DNA]</scope>
    <source>
        <strain evidence="3 4">KG14</strain>
    </source>
</reference>
<keyword evidence="2" id="KW-0472">Membrane</keyword>
<accession>A0A851HXH7</accession>
<name>A0A851HXH7_9GAMM</name>
<gene>
    <name evidence="3" type="ORF">HLV39_09150</name>
</gene>
<evidence type="ECO:0000256" key="1">
    <source>
        <dbReference type="SAM" id="MobiDB-lite"/>
    </source>
</evidence>
<feature type="compositionally biased region" description="Low complexity" evidence="1">
    <location>
        <begin position="32"/>
        <end position="45"/>
    </location>
</feature>
<sequence>MAENQVVTEASTETPQGAVLRPGRAADPGPVPEEQVVPEPDSSEPAQDQEENNEHTEDPALSRARVRQRALRLMLRQCDRVVLMDFDLLAMNNWPDNFSLAKARRNRDLWLFSALLAAALFLSGLTGFVPAWIAGGGFGAFVIIVLLGIPTIRRVYTSEPSYLDLLLKRQRMLRDARKHVEHLEGKEGLIWQCARMADFNPALRHARFSDFLQLSEQRVLASALSRREHIRLYLIYLLEAEKAYDRVQTAFFEGNQEAIDQGWQTVVAEPERKA</sequence>
<keyword evidence="2" id="KW-0812">Transmembrane</keyword>
<feature type="compositionally biased region" description="Polar residues" evidence="1">
    <location>
        <begin position="1"/>
        <end position="15"/>
    </location>
</feature>
<evidence type="ECO:0000313" key="3">
    <source>
        <dbReference type="EMBL" id="NWN91655.1"/>
    </source>
</evidence>
<protein>
    <submittedName>
        <fullName evidence="3">Uncharacterized protein</fullName>
    </submittedName>
</protein>
<comment type="caution">
    <text evidence="3">The sequence shown here is derived from an EMBL/GenBank/DDBJ whole genome shotgun (WGS) entry which is preliminary data.</text>
</comment>
<evidence type="ECO:0000313" key="4">
    <source>
        <dbReference type="Proteomes" id="UP000536442"/>
    </source>
</evidence>
<proteinExistence type="predicted"/>
<dbReference type="Proteomes" id="UP000536442">
    <property type="component" value="Unassembled WGS sequence"/>
</dbReference>
<keyword evidence="2" id="KW-1133">Transmembrane helix</keyword>
<organism evidence="3 4">
    <name type="scientific">Marinobacter adhaerens</name>
    <dbReference type="NCBI Taxonomy" id="1033846"/>
    <lineage>
        <taxon>Bacteria</taxon>
        <taxon>Pseudomonadati</taxon>
        <taxon>Pseudomonadota</taxon>
        <taxon>Gammaproteobacteria</taxon>
        <taxon>Pseudomonadales</taxon>
        <taxon>Marinobacteraceae</taxon>
        <taxon>Marinobacter</taxon>
    </lineage>
</organism>
<feature type="transmembrane region" description="Helical" evidence="2">
    <location>
        <begin position="131"/>
        <end position="149"/>
    </location>
</feature>
<dbReference type="EMBL" id="JABEVQ010000004">
    <property type="protein sequence ID" value="NWN91655.1"/>
    <property type="molecule type" value="Genomic_DNA"/>
</dbReference>
<dbReference type="AlphaFoldDB" id="A0A851HXH7"/>
<evidence type="ECO:0000256" key="2">
    <source>
        <dbReference type="SAM" id="Phobius"/>
    </source>
</evidence>